<gene>
    <name evidence="3" type="ORF">ALP74_04808</name>
</gene>
<evidence type="ECO:0000256" key="1">
    <source>
        <dbReference type="ARBA" id="ARBA00009199"/>
    </source>
</evidence>
<dbReference type="AlphaFoldDB" id="A0AB37QNF6"/>
<evidence type="ECO:0000313" key="4">
    <source>
        <dbReference type="Proteomes" id="UP000272613"/>
    </source>
</evidence>
<name>A0AB37QNF6_9PSED</name>
<dbReference type="PANTHER" id="PTHR11895">
    <property type="entry name" value="TRANSAMIDASE"/>
    <property type="match status" value="1"/>
</dbReference>
<dbReference type="Pfam" id="PF01425">
    <property type="entry name" value="Amidase"/>
    <property type="match status" value="1"/>
</dbReference>
<dbReference type="GO" id="GO:0003824">
    <property type="term" value="F:catalytic activity"/>
    <property type="evidence" value="ECO:0007669"/>
    <property type="project" value="InterPro"/>
</dbReference>
<feature type="domain" description="Amidase" evidence="2">
    <location>
        <begin position="47"/>
        <end position="471"/>
    </location>
</feature>
<evidence type="ECO:0000313" key="3">
    <source>
        <dbReference type="EMBL" id="RMR99698.1"/>
    </source>
</evidence>
<comment type="caution">
    <text evidence="3">The sequence shown here is derived from an EMBL/GenBank/DDBJ whole genome shotgun (WGS) entry which is preliminary data.</text>
</comment>
<dbReference type="PANTHER" id="PTHR11895:SF7">
    <property type="entry name" value="GLUTAMYL-TRNA(GLN) AMIDOTRANSFERASE SUBUNIT A, MITOCHONDRIAL"/>
    <property type="match status" value="1"/>
</dbReference>
<dbReference type="EMBL" id="RBSH01000195">
    <property type="protein sequence ID" value="RMR99698.1"/>
    <property type="molecule type" value="Genomic_DNA"/>
</dbReference>
<proteinExistence type="inferred from homology"/>
<dbReference type="InterPro" id="IPR000120">
    <property type="entry name" value="Amidase"/>
</dbReference>
<reference evidence="3 4" key="1">
    <citation type="submission" date="2018-08" db="EMBL/GenBank/DDBJ databases">
        <title>Recombination of ecologically and evolutionarily significant loci maintains genetic cohesion in the Pseudomonas syringae species complex.</title>
        <authorList>
            <person name="Dillon M."/>
            <person name="Thakur S."/>
            <person name="Almeida R.N.D."/>
            <person name="Weir B.S."/>
            <person name="Guttman D.S."/>
        </authorList>
    </citation>
    <scope>NUCLEOTIDE SEQUENCE [LARGE SCALE GENOMIC DNA]</scope>
    <source>
        <strain evidence="3 4">ICMP 5019</strain>
    </source>
</reference>
<dbReference type="InterPro" id="IPR036928">
    <property type="entry name" value="AS_sf"/>
</dbReference>
<sequence length="493" mass="52292">MPGVTQTYYRHTYAEVSQLIEAKPSSVPTVIEAAALVRKGCMTSIRMTELCLSAIETHNPTLNAFGDVYAEAALEQAWILTGEMQRGKIRGPLHGIPFGIKDLFSTAGLRTTRGSLTALDAVPTQDAPIIRRLKNAGAIILGKTATTEFGWTGASISKVFGNGRNPWDPTLTSGGSSSGSAIAVAARMVPATLGSDGGGSVRIPGAFCGAFALKGTLGRIPTWPWSATEMLSHAGPITRTVRDSALLFDILSGPDPLDHQALPAPDESFLARCDQPLPPLRIGFCPTLFDTPVDPQVAAVVEAAVANIARSLPVTVSTFDPGWQDPLATFETLWVGGRGIAYGKALSQQMDQLDPGFAELIRRSAHYSLSDYLQALQQRAAFANQVHATFEDYDLLIMPTLPILPFAADEVAPAGYPGQDSAVPWARWTPFTYPFNIAGNPAASLPCGLSSTGLPVGLQVVGPRFADALVLQFCAAVEAIAPWDQRLPPMLGA</sequence>
<dbReference type="Gene3D" id="3.90.1300.10">
    <property type="entry name" value="Amidase signature (AS) domain"/>
    <property type="match status" value="1"/>
</dbReference>
<evidence type="ECO:0000259" key="2">
    <source>
        <dbReference type="Pfam" id="PF01425"/>
    </source>
</evidence>
<accession>A0AB37QNF6</accession>
<dbReference type="SUPFAM" id="SSF75304">
    <property type="entry name" value="Amidase signature (AS) enzymes"/>
    <property type="match status" value="1"/>
</dbReference>
<comment type="similarity">
    <text evidence="1">Belongs to the amidase family.</text>
</comment>
<organism evidence="3 4">
    <name type="scientific">Pseudomonas coronafaciens pv. garcae</name>
    <dbReference type="NCBI Taxonomy" id="251653"/>
    <lineage>
        <taxon>Bacteria</taxon>
        <taxon>Pseudomonadati</taxon>
        <taxon>Pseudomonadota</taxon>
        <taxon>Gammaproteobacteria</taxon>
        <taxon>Pseudomonadales</taxon>
        <taxon>Pseudomonadaceae</taxon>
        <taxon>Pseudomonas</taxon>
        <taxon>Pseudomonas coronafaciens</taxon>
    </lineage>
</organism>
<dbReference type="InterPro" id="IPR023631">
    <property type="entry name" value="Amidase_dom"/>
</dbReference>
<dbReference type="Proteomes" id="UP000272613">
    <property type="component" value="Unassembled WGS sequence"/>
</dbReference>
<protein>
    <submittedName>
        <fullName evidence="3">Amidase protein</fullName>
    </submittedName>
</protein>